<evidence type="ECO:0000256" key="1">
    <source>
        <dbReference type="ARBA" id="ARBA00004167"/>
    </source>
</evidence>
<evidence type="ECO:0000256" key="2">
    <source>
        <dbReference type="ARBA" id="ARBA00022692"/>
    </source>
</evidence>
<evidence type="ECO:0000256" key="7">
    <source>
        <dbReference type="SAM" id="Phobius"/>
    </source>
</evidence>
<dbReference type="Gene3D" id="1.10.287.110">
    <property type="entry name" value="DnaJ domain"/>
    <property type="match status" value="1"/>
</dbReference>
<keyword evidence="3 7" id="KW-1133">Transmembrane helix</keyword>
<feature type="domain" description="J" evidence="8">
    <location>
        <begin position="161"/>
        <end position="224"/>
    </location>
</feature>
<feature type="transmembrane region" description="Helical" evidence="7">
    <location>
        <begin position="6"/>
        <end position="27"/>
    </location>
</feature>
<dbReference type="PANTHER" id="PTHR12763:SF28">
    <property type="entry name" value="GEO10507P1-RELATED"/>
    <property type="match status" value="1"/>
</dbReference>
<keyword evidence="10" id="KW-1185">Reference proteome</keyword>
<dbReference type="EMBL" id="BKAJ01000110">
    <property type="protein sequence ID" value="GEP58747.1"/>
    <property type="molecule type" value="Genomic_DNA"/>
</dbReference>
<dbReference type="SMART" id="SM00271">
    <property type="entry name" value="DnaJ"/>
    <property type="match status" value="1"/>
</dbReference>
<name>A0A512NIG6_9HYPH</name>
<evidence type="ECO:0000259" key="8">
    <source>
        <dbReference type="PROSITE" id="PS50076"/>
    </source>
</evidence>
<dbReference type="Proteomes" id="UP000321058">
    <property type="component" value="Unassembled WGS sequence"/>
</dbReference>
<evidence type="ECO:0000256" key="6">
    <source>
        <dbReference type="SAM" id="Coils"/>
    </source>
</evidence>
<sequence>MDYMVVISAVVLGLSVLATVAKFLDWFMHSDPRTMIRTTRWMLLLILLACIPLLVIMISNQQWAAAMLVGAGMLVIPTLLKWRTLFAPLRAAFDYLRPKPRPFDMEIWQDPPDDPETVRRAAAILEAYVSKASLMALRDERRDLREEEEEAAEAERMSRGEALEVLGLEPGADESEIRAAHKRLLRLVHPDRGGSAYLTRRVYQARDTLLAPSRKTRSRTADDE</sequence>
<dbReference type="PANTHER" id="PTHR12763">
    <property type="match status" value="1"/>
</dbReference>
<comment type="caution">
    <text evidence="9">The sequence shown here is derived from an EMBL/GenBank/DDBJ whole genome shotgun (WGS) entry which is preliminary data.</text>
</comment>
<evidence type="ECO:0000256" key="3">
    <source>
        <dbReference type="ARBA" id="ARBA00022989"/>
    </source>
</evidence>
<keyword evidence="6" id="KW-0175">Coiled coil</keyword>
<dbReference type="AlphaFoldDB" id="A0A512NIG6"/>
<evidence type="ECO:0000256" key="5">
    <source>
        <dbReference type="ARBA" id="ARBA00038105"/>
    </source>
</evidence>
<keyword evidence="4 7" id="KW-0472">Membrane</keyword>
<feature type="transmembrane region" description="Helical" evidence="7">
    <location>
        <begin position="39"/>
        <end position="57"/>
    </location>
</feature>
<organism evidence="9 10">
    <name type="scientific">Reyranella soli</name>
    <dbReference type="NCBI Taxonomy" id="1230389"/>
    <lineage>
        <taxon>Bacteria</taxon>
        <taxon>Pseudomonadati</taxon>
        <taxon>Pseudomonadota</taxon>
        <taxon>Alphaproteobacteria</taxon>
        <taxon>Hyphomicrobiales</taxon>
        <taxon>Reyranellaceae</taxon>
        <taxon>Reyranella</taxon>
    </lineage>
</organism>
<evidence type="ECO:0000313" key="9">
    <source>
        <dbReference type="EMBL" id="GEP58747.1"/>
    </source>
</evidence>
<dbReference type="PROSITE" id="PS50076">
    <property type="entry name" value="DNAJ_2"/>
    <property type="match status" value="1"/>
</dbReference>
<reference evidence="9 10" key="1">
    <citation type="submission" date="2019-07" db="EMBL/GenBank/DDBJ databases">
        <title>Whole genome shotgun sequence of Reyranella soli NBRC 108950.</title>
        <authorList>
            <person name="Hosoyama A."/>
            <person name="Uohara A."/>
            <person name="Ohji S."/>
            <person name="Ichikawa N."/>
        </authorList>
    </citation>
    <scope>NUCLEOTIDE SEQUENCE [LARGE SCALE GENOMIC DNA]</scope>
    <source>
        <strain evidence="9 10">NBRC 108950</strain>
    </source>
</reference>
<dbReference type="InterPro" id="IPR001623">
    <property type="entry name" value="DnaJ_domain"/>
</dbReference>
<keyword evidence="2 7" id="KW-0812">Transmembrane</keyword>
<dbReference type="GO" id="GO:0016020">
    <property type="term" value="C:membrane"/>
    <property type="evidence" value="ECO:0007669"/>
    <property type="project" value="UniProtKB-SubCell"/>
</dbReference>
<accession>A0A512NIG6</accession>
<feature type="transmembrane region" description="Helical" evidence="7">
    <location>
        <begin position="63"/>
        <end position="80"/>
    </location>
</feature>
<gene>
    <name evidence="9" type="ORF">RSO01_59130</name>
</gene>
<comment type="subcellular location">
    <subcellularLocation>
        <location evidence="1">Membrane</location>
        <topology evidence="1">Single-pass membrane protein</topology>
    </subcellularLocation>
</comment>
<dbReference type="SUPFAM" id="SSF46565">
    <property type="entry name" value="Chaperone J-domain"/>
    <property type="match status" value="1"/>
</dbReference>
<evidence type="ECO:0000256" key="4">
    <source>
        <dbReference type="ARBA" id="ARBA00023136"/>
    </source>
</evidence>
<evidence type="ECO:0000313" key="10">
    <source>
        <dbReference type="Proteomes" id="UP000321058"/>
    </source>
</evidence>
<proteinExistence type="inferred from homology"/>
<dbReference type="CDD" id="cd06257">
    <property type="entry name" value="DnaJ"/>
    <property type="match status" value="1"/>
</dbReference>
<dbReference type="InterPro" id="IPR036869">
    <property type="entry name" value="J_dom_sf"/>
</dbReference>
<feature type="coiled-coil region" evidence="6">
    <location>
        <begin position="134"/>
        <end position="164"/>
    </location>
</feature>
<dbReference type="RefSeq" id="WP_147154140.1">
    <property type="nucleotide sequence ID" value="NZ_BKAJ01000110.1"/>
</dbReference>
<dbReference type="OrthoDB" id="9811070at2"/>
<comment type="similarity">
    <text evidence="5">Belongs to the TIM14 family.</text>
</comment>
<protein>
    <recommendedName>
        <fullName evidence="8">J domain-containing protein</fullName>
    </recommendedName>
</protein>